<dbReference type="HOGENOM" id="CLU_2907936_0_0_1"/>
<reference evidence="1" key="2">
    <citation type="submission" date="2018-05" db="EMBL/GenBank/DDBJ databases">
        <title>OmerRS3 (Oryza meridionalis Reference Sequence Version 3).</title>
        <authorList>
            <person name="Zhang J."/>
            <person name="Kudrna D."/>
            <person name="Lee S."/>
            <person name="Talag J."/>
            <person name="Welchert J."/>
            <person name="Wing R.A."/>
        </authorList>
    </citation>
    <scope>NUCLEOTIDE SEQUENCE [LARGE SCALE GENOMIC DNA]</scope>
    <source>
        <strain evidence="1">cv. OR44</strain>
    </source>
</reference>
<dbReference type="EnsemblPlants" id="OMERI10G14680.3">
    <property type="protein sequence ID" value="OMERI10G14680.3"/>
    <property type="gene ID" value="OMERI10G14680"/>
</dbReference>
<dbReference type="Proteomes" id="UP000008021">
    <property type="component" value="Chromosome 10"/>
</dbReference>
<evidence type="ECO:0000313" key="2">
    <source>
        <dbReference type="Proteomes" id="UP000008021"/>
    </source>
</evidence>
<dbReference type="Gramene" id="OMERI10G14680.3">
    <property type="protein sequence ID" value="OMERI10G14680.3"/>
    <property type="gene ID" value="OMERI10G14680"/>
</dbReference>
<evidence type="ECO:0000313" key="1">
    <source>
        <dbReference type="EnsemblPlants" id="OMERI10G14680.3"/>
    </source>
</evidence>
<protein>
    <submittedName>
        <fullName evidence="1">Uncharacterized protein</fullName>
    </submittedName>
</protein>
<reference evidence="1" key="1">
    <citation type="submission" date="2015-04" db="UniProtKB">
        <authorList>
            <consortium name="EnsemblPlants"/>
        </authorList>
    </citation>
    <scope>IDENTIFICATION</scope>
</reference>
<accession>A0A0E0F0W2</accession>
<keyword evidence="2" id="KW-1185">Reference proteome</keyword>
<dbReference type="AlphaFoldDB" id="A0A0E0F0W2"/>
<sequence>MRCTPFPQNRDTKSVCIITCIKNMLFLIYGTRLKISDLMDSPKQYAFANRYLLFSEDEMPRT</sequence>
<organism evidence="1">
    <name type="scientific">Oryza meridionalis</name>
    <dbReference type="NCBI Taxonomy" id="40149"/>
    <lineage>
        <taxon>Eukaryota</taxon>
        <taxon>Viridiplantae</taxon>
        <taxon>Streptophyta</taxon>
        <taxon>Embryophyta</taxon>
        <taxon>Tracheophyta</taxon>
        <taxon>Spermatophyta</taxon>
        <taxon>Magnoliopsida</taxon>
        <taxon>Liliopsida</taxon>
        <taxon>Poales</taxon>
        <taxon>Poaceae</taxon>
        <taxon>BOP clade</taxon>
        <taxon>Oryzoideae</taxon>
        <taxon>Oryzeae</taxon>
        <taxon>Oryzinae</taxon>
        <taxon>Oryza</taxon>
    </lineage>
</organism>
<name>A0A0E0F0W2_9ORYZ</name>
<proteinExistence type="predicted"/>